<evidence type="ECO:0000259" key="4">
    <source>
        <dbReference type="PROSITE" id="PS50042"/>
    </source>
</evidence>
<dbReference type="InterPro" id="IPR036390">
    <property type="entry name" value="WH_DNA-bd_sf"/>
</dbReference>
<dbReference type="EMBL" id="VIFK01000206">
    <property type="protein sequence ID" value="TQE98419.1"/>
    <property type="molecule type" value="Genomic_DNA"/>
</dbReference>
<protein>
    <submittedName>
        <fullName evidence="6">Crp/Fnr family transcriptional regulator</fullName>
    </submittedName>
</protein>
<sequence>MIDAKLRSQIEPHALALELAAGDMLFQPGDPCRNFLLVTAGTARVEMSTHTGRDLVLYRVSAGETCALTITCLLSDQRYTARGIADTDLSGLALPTAAFEQLLAESAAFRRNVFRAFGERMQGLMSRLEDVLSHGLDPRLARLLLASADREGCVHLTHHRIAVELAAAREAVSRRLKGYERAGWIQVGRGRIRILDTHALDVLAEDPDADKA</sequence>
<comment type="caution">
    <text evidence="6">The sequence shown here is derived from an EMBL/GenBank/DDBJ whole genome shotgun (WGS) entry which is preliminary data.</text>
</comment>
<reference evidence="6 7" key="1">
    <citation type="submission" date="2019-06" db="EMBL/GenBank/DDBJ databases">
        <title>Metagenome assembled Genome of Spiribacter salinus SL48-SHIP from the microbial mat of Salt Lake 48 (Novosibirsk region, Russia).</title>
        <authorList>
            <person name="Shipova A."/>
            <person name="Rozanov A.S."/>
            <person name="Bryanskaya A.V."/>
            <person name="Peltek S.E."/>
        </authorList>
    </citation>
    <scope>NUCLEOTIDE SEQUENCE [LARGE SCALE GENOMIC DNA]</scope>
    <source>
        <strain evidence="6">SL48-SHIP-2</strain>
    </source>
</reference>
<proteinExistence type="predicted"/>
<evidence type="ECO:0000313" key="7">
    <source>
        <dbReference type="Proteomes" id="UP000315400"/>
    </source>
</evidence>
<dbReference type="GO" id="GO:0003700">
    <property type="term" value="F:DNA-binding transcription factor activity"/>
    <property type="evidence" value="ECO:0007669"/>
    <property type="project" value="TreeGrafter"/>
</dbReference>
<dbReference type="InterPro" id="IPR018490">
    <property type="entry name" value="cNMP-bd_dom_sf"/>
</dbReference>
<dbReference type="PANTHER" id="PTHR24567">
    <property type="entry name" value="CRP FAMILY TRANSCRIPTIONAL REGULATORY PROTEIN"/>
    <property type="match status" value="1"/>
</dbReference>
<keyword evidence="1" id="KW-0805">Transcription regulation</keyword>
<evidence type="ECO:0000313" key="6">
    <source>
        <dbReference type="EMBL" id="TQE98419.1"/>
    </source>
</evidence>
<gene>
    <name evidence="6" type="ORF">FKY71_13930</name>
</gene>
<organism evidence="6 7">
    <name type="scientific">Spiribacter salinus</name>
    <dbReference type="NCBI Taxonomy" id="1335746"/>
    <lineage>
        <taxon>Bacteria</taxon>
        <taxon>Pseudomonadati</taxon>
        <taxon>Pseudomonadota</taxon>
        <taxon>Gammaproteobacteria</taxon>
        <taxon>Chromatiales</taxon>
        <taxon>Ectothiorhodospiraceae</taxon>
        <taxon>Spiribacter</taxon>
    </lineage>
</organism>
<dbReference type="CDD" id="cd00038">
    <property type="entry name" value="CAP_ED"/>
    <property type="match status" value="1"/>
</dbReference>
<evidence type="ECO:0000256" key="2">
    <source>
        <dbReference type="ARBA" id="ARBA00023125"/>
    </source>
</evidence>
<dbReference type="InterPro" id="IPR036388">
    <property type="entry name" value="WH-like_DNA-bd_sf"/>
</dbReference>
<dbReference type="SUPFAM" id="SSF46785">
    <property type="entry name" value="Winged helix' DNA-binding domain"/>
    <property type="match status" value="1"/>
</dbReference>
<dbReference type="Gene3D" id="1.10.10.10">
    <property type="entry name" value="Winged helix-like DNA-binding domain superfamily/Winged helix DNA-binding domain"/>
    <property type="match status" value="1"/>
</dbReference>
<keyword evidence="2" id="KW-0238">DNA-binding</keyword>
<dbReference type="GO" id="GO:0003677">
    <property type="term" value="F:DNA binding"/>
    <property type="evidence" value="ECO:0007669"/>
    <property type="project" value="UniProtKB-KW"/>
</dbReference>
<dbReference type="InterPro" id="IPR014710">
    <property type="entry name" value="RmlC-like_jellyroll"/>
</dbReference>
<dbReference type="PANTHER" id="PTHR24567:SF74">
    <property type="entry name" value="HTH-TYPE TRANSCRIPTIONAL REGULATOR ARCR"/>
    <property type="match status" value="1"/>
</dbReference>
<dbReference type="PROSITE" id="PS50042">
    <property type="entry name" value="CNMP_BINDING_3"/>
    <property type="match status" value="1"/>
</dbReference>
<evidence type="ECO:0000259" key="5">
    <source>
        <dbReference type="PROSITE" id="PS51063"/>
    </source>
</evidence>
<keyword evidence="3" id="KW-0804">Transcription</keyword>
<feature type="domain" description="HTH crp-type" evidence="5">
    <location>
        <begin position="134"/>
        <end position="198"/>
    </location>
</feature>
<dbReference type="InterPro" id="IPR000595">
    <property type="entry name" value="cNMP-bd_dom"/>
</dbReference>
<dbReference type="SMART" id="SM00419">
    <property type="entry name" value="HTH_CRP"/>
    <property type="match status" value="1"/>
</dbReference>
<dbReference type="GO" id="GO:0005829">
    <property type="term" value="C:cytosol"/>
    <property type="evidence" value="ECO:0007669"/>
    <property type="project" value="TreeGrafter"/>
</dbReference>
<dbReference type="Gene3D" id="2.60.120.10">
    <property type="entry name" value="Jelly Rolls"/>
    <property type="match status" value="1"/>
</dbReference>
<dbReference type="InterPro" id="IPR012318">
    <property type="entry name" value="HTH_CRP"/>
</dbReference>
<name>A0A540VNU5_9GAMM</name>
<dbReference type="InterPro" id="IPR050397">
    <property type="entry name" value="Env_Response_Regulators"/>
</dbReference>
<dbReference type="SUPFAM" id="SSF51206">
    <property type="entry name" value="cAMP-binding domain-like"/>
    <property type="match status" value="1"/>
</dbReference>
<evidence type="ECO:0000256" key="3">
    <source>
        <dbReference type="ARBA" id="ARBA00023163"/>
    </source>
</evidence>
<dbReference type="Pfam" id="PF13545">
    <property type="entry name" value="HTH_Crp_2"/>
    <property type="match status" value="1"/>
</dbReference>
<dbReference type="Proteomes" id="UP000315400">
    <property type="component" value="Unassembled WGS sequence"/>
</dbReference>
<dbReference type="AlphaFoldDB" id="A0A540VNU5"/>
<evidence type="ECO:0000256" key="1">
    <source>
        <dbReference type="ARBA" id="ARBA00023015"/>
    </source>
</evidence>
<accession>A0A540VNU5</accession>
<feature type="domain" description="Cyclic nucleotide-binding" evidence="4">
    <location>
        <begin position="1"/>
        <end position="120"/>
    </location>
</feature>
<dbReference type="PROSITE" id="PS51063">
    <property type="entry name" value="HTH_CRP_2"/>
    <property type="match status" value="1"/>
</dbReference>
<dbReference type="Pfam" id="PF00027">
    <property type="entry name" value="cNMP_binding"/>
    <property type="match status" value="1"/>
</dbReference>